<accession>A0A0D3C2M7</accession>
<feature type="transmembrane region" description="Helical" evidence="2">
    <location>
        <begin position="12"/>
        <end position="35"/>
    </location>
</feature>
<dbReference type="Proteomes" id="UP000032141">
    <property type="component" value="Chromosome C4"/>
</dbReference>
<organism evidence="3 4">
    <name type="scientific">Brassica oleracea var. oleracea</name>
    <dbReference type="NCBI Taxonomy" id="109376"/>
    <lineage>
        <taxon>Eukaryota</taxon>
        <taxon>Viridiplantae</taxon>
        <taxon>Streptophyta</taxon>
        <taxon>Embryophyta</taxon>
        <taxon>Tracheophyta</taxon>
        <taxon>Spermatophyta</taxon>
        <taxon>Magnoliopsida</taxon>
        <taxon>eudicotyledons</taxon>
        <taxon>Gunneridae</taxon>
        <taxon>Pentapetalae</taxon>
        <taxon>rosids</taxon>
        <taxon>malvids</taxon>
        <taxon>Brassicales</taxon>
        <taxon>Brassicaceae</taxon>
        <taxon>Brassiceae</taxon>
        <taxon>Brassica</taxon>
    </lineage>
</organism>
<reference evidence="3" key="2">
    <citation type="submission" date="2015-03" db="UniProtKB">
        <authorList>
            <consortium name="EnsemblPlants"/>
        </authorList>
    </citation>
    <scope>IDENTIFICATION</scope>
</reference>
<dbReference type="EnsemblPlants" id="Bo4g166560.1">
    <property type="protein sequence ID" value="Bo4g166560.1"/>
    <property type="gene ID" value="Bo4g166560"/>
</dbReference>
<evidence type="ECO:0000256" key="2">
    <source>
        <dbReference type="SAM" id="Phobius"/>
    </source>
</evidence>
<keyword evidence="2" id="KW-0812">Transmembrane</keyword>
<feature type="region of interest" description="Disordered" evidence="1">
    <location>
        <begin position="254"/>
        <end position="278"/>
    </location>
</feature>
<evidence type="ECO:0000313" key="3">
    <source>
        <dbReference type="EnsemblPlants" id="Bo4g166560.1"/>
    </source>
</evidence>
<name>A0A0D3C2M7_BRAOL</name>
<keyword evidence="4" id="KW-1185">Reference proteome</keyword>
<sequence length="278" mass="30401">MGRLFSASSLSVALVGVLSLLGAVSLSIPLLGVTLLRSLSRFLLSVALLFYMTYPSEALIGDLSVVGDLSHGGSPRRTSLSAALRKSKGKAVVLLFMHVSDYDSTWSYCRFHFFVMLIMSLGGSPRRRRSTLSVVLLKSKGKVSGFFFFKVDGSRDLRKGHRREEYAAIHVRVSLFHLVSLSFSSISNNGMRLNFPSPLSPLSPLSPPSPLSPLSLTSEMDFNPFQESASFVELLNSQQKVVFGSQRSVSLSSSQVPFFSQGTEDPNIGDELPAERKE</sequence>
<dbReference type="AlphaFoldDB" id="A0A0D3C2M7"/>
<dbReference type="HOGENOM" id="CLU_1002385_0_0_1"/>
<keyword evidence="2" id="KW-1133">Transmembrane helix</keyword>
<reference evidence="3 4" key="1">
    <citation type="journal article" date="2014" name="Genome Biol.">
        <title>Transcriptome and methylome profiling reveals relics of genome dominance in the mesopolyploid Brassica oleracea.</title>
        <authorList>
            <person name="Parkin I.A."/>
            <person name="Koh C."/>
            <person name="Tang H."/>
            <person name="Robinson S.J."/>
            <person name="Kagale S."/>
            <person name="Clarke W.E."/>
            <person name="Town C.D."/>
            <person name="Nixon J."/>
            <person name="Krishnakumar V."/>
            <person name="Bidwell S.L."/>
            <person name="Denoeud F."/>
            <person name="Belcram H."/>
            <person name="Links M.G."/>
            <person name="Just J."/>
            <person name="Clarke C."/>
            <person name="Bender T."/>
            <person name="Huebert T."/>
            <person name="Mason A.S."/>
            <person name="Pires J.C."/>
            <person name="Barker G."/>
            <person name="Moore J."/>
            <person name="Walley P.G."/>
            <person name="Manoli S."/>
            <person name="Batley J."/>
            <person name="Edwards D."/>
            <person name="Nelson M.N."/>
            <person name="Wang X."/>
            <person name="Paterson A.H."/>
            <person name="King G."/>
            <person name="Bancroft I."/>
            <person name="Chalhoub B."/>
            <person name="Sharpe A.G."/>
        </authorList>
    </citation>
    <scope>NUCLEOTIDE SEQUENCE</scope>
    <source>
        <strain evidence="3 4">cv. TO1000</strain>
    </source>
</reference>
<protein>
    <submittedName>
        <fullName evidence="3">Uncharacterized protein</fullName>
    </submittedName>
</protein>
<keyword evidence="2" id="KW-0472">Membrane</keyword>
<evidence type="ECO:0000313" key="4">
    <source>
        <dbReference type="Proteomes" id="UP000032141"/>
    </source>
</evidence>
<dbReference type="Gramene" id="Bo4g166560.1">
    <property type="protein sequence ID" value="Bo4g166560.1"/>
    <property type="gene ID" value="Bo4g166560"/>
</dbReference>
<evidence type="ECO:0000256" key="1">
    <source>
        <dbReference type="SAM" id="MobiDB-lite"/>
    </source>
</evidence>
<proteinExistence type="predicted"/>